<evidence type="ECO:0000313" key="2">
    <source>
        <dbReference type="Ensembl" id="ENSPNAP00000067614.1"/>
    </source>
</evidence>
<evidence type="ECO:0000256" key="1">
    <source>
        <dbReference type="SAM" id="SignalP"/>
    </source>
</evidence>
<reference evidence="2" key="3">
    <citation type="submission" date="2025-09" db="UniProtKB">
        <authorList>
            <consortium name="Ensembl"/>
        </authorList>
    </citation>
    <scope>IDENTIFICATION</scope>
</reference>
<dbReference type="InterPro" id="IPR029063">
    <property type="entry name" value="SAM-dependent_MTases_sf"/>
</dbReference>
<reference evidence="2 3" key="1">
    <citation type="submission" date="2020-10" db="EMBL/GenBank/DDBJ databases">
        <title>Pygocentrus nattereri (red-bellied piranha) genome, fPygNat1, primary haplotype.</title>
        <authorList>
            <person name="Myers G."/>
            <person name="Meyer A."/>
            <person name="Karagic N."/>
            <person name="Pippel M."/>
            <person name="Winkler S."/>
            <person name="Tracey A."/>
            <person name="Wood J."/>
            <person name="Formenti G."/>
            <person name="Howe K."/>
            <person name="Fedrigo O."/>
            <person name="Jarvis E.D."/>
        </authorList>
    </citation>
    <scope>NUCLEOTIDE SEQUENCE [LARGE SCALE GENOMIC DNA]</scope>
</reference>
<sequence>MYVDCWVKTSSFMDLLLWSLSLALVARTSSLRDVSFNWNVVSCAEYEKQVKAEEVVKGDLIHMIQWYYVDDPAATLKFFHSLLRENGKLLIIHEADEAHSANSGWEVLWKTFKKEPCTNTLSDYLSAGDIKVQLDALELRYEELVARNARDITECFTEGSRDGEMLTSAAPPETDECSSTAIIVSKQGKKSLNNAIPIPKSWDAECNDL</sequence>
<dbReference type="GeneTree" id="ENSGT01010000225185"/>
<protein>
    <submittedName>
        <fullName evidence="2">Uncharacterized protein</fullName>
    </submittedName>
</protein>
<feature type="signal peptide" evidence="1">
    <location>
        <begin position="1"/>
        <end position="30"/>
    </location>
</feature>
<proteinExistence type="predicted"/>
<dbReference type="SUPFAM" id="SSF53335">
    <property type="entry name" value="S-adenosyl-L-methionine-dependent methyltransferases"/>
    <property type="match status" value="1"/>
</dbReference>
<keyword evidence="1" id="KW-0732">Signal</keyword>
<name>A0AAR2KYQ0_PYGNA</name>
<dbReference type="Ensembl" id="ENSPNAT00000043763.1">
    <property type="protein sequence ID" value="ENSPNAP00000067614.1"/>
    <property type="gene ID" value="ENSPNAG00000011764.2"/>
</dbReference>
<keyword evidence="3" id="KW-1185">Reference proteome</keyword>
<accession>A0AAR2KYQ0</accession>
<evidence type="ECO:0000313" key="3">
    <source>
        <dbReference type="Proteomes" id="UP001501920"/>
    </source>
</evidence>
<organism evidence="2 3">
    <name type="scientific">Pygocentrus nattereri</name>
    <name type="common">Red-bellied piranha</name>
    <dbReference type="NCBI Taxonomy" id="42514"/>
    <lineage>
        <taxon>Eukaryota</taxon>
        <taxon>Metazoa</taxon>
        <taxon>Chordata</taxon>
        <taxon>Craniata</taxon>
        <taxon>Vertebrata</taxon>
        <taxon>Euteleostomi</taxon>
        <taxon>Actinopterygii</taxon>
        <taxon>Neopterygii</taxon>
        <taxon>Teleostei</taxon>
        <taxon>Ostariophysi</taxon>
        <taxon>Characiformes</taxon>
        <taxon>Characoidei</taxon>
        <taxon>Pygocentrus</taxon>
    </lineage>
</organism>
<feature type="chain" id="PRO_5043983635" evidence="1">
    <location>
        <begin position="31"/>
        <end position="209"/>
    </location>
</feature>
<dbReference type="Proteomes" id="UP001501920">
    <property type="component" value="Chromosome 6"/>
</dbReference>
<dbReference type="AlphaFoldDB" id="A0AAR2KYQ0"/>
<reference evidence="2" key="2">
    <citation type="submission" date="2025-08" db="UniProtKB">
        <authorList>
            <consortium name="Ensembl"/>
        </authorList>
    </citation>
    <scope>IDENTIFICATION</scope>
</reference>
<dbReference type="Gene3D" id="3.40.50.150">
    <property type="entry name" value="Vaccinia Virus protein VP39"/>
    <property type="match status" value="1"/>
</dbReference>